<dbReference type="Pfam" id="PF09836">
    <property type="entry name" value="DUF2063"/>
    <property type="match status" value="1"/>
</dbReference>
<reference evidence="2 3" key="1">
    <citation type="submission" date="2019-11" db="EMBL/GenBank/DDBJ databases">
        <authorList>
            <person name="Cao P."/>
        </authorList>
    </citation>
    <scope>NUCLEOTIDE SEQUENCE [LARGE SCALE GENOMIC DNA]</scope>
    <source>
        <strain evidence="2 3">NEAU-AAG5</strain>
    </source>
</reference>
<name>A0A7K1KT48_9ACTN</name>
<proteinExistence type="predicted"/>
<dbReference type="Proteomes" id="UP000432015">
    <property type="component" value="Unassembled WGS sequence"/>
</dbReference>
<dbReference type="RefSeq" id="WP_156214178.1">
    <property type="nucleotide sequence ID" value="NZ_WOFH01000001.1"/>
</dbReference>
<sequence length="272" mass="30052">MPEPVAGLAGTQRWMQAAILGDGAADGVERTLTASSSLTARERLGIYRRGYRLRLLENMRGLHPGLTRLLGEEMFDRFALDYLDARPSRTYTLTRLDEGFADHLEATRPDGAAHREQWPDLIIDLARLERIITEVVEGPGTEGGPVLRPDDLPAALDLSRGCDLRLETAPCLRLPTFAFPVNEYLAAVRRGEDPEPPAPRPVALAVSRRDYRVTMRELDPAAHRALRALAGGAAVGAVLADPSAEALRRWAGLGYFTRAHRAPEHLEERARR</sequence>
<evidence type="ECO:0000313" key="3">
    <source>
        <dbReference type="Proteomes" id="UP000432015"/>
    </source>
</evidence>
<evidence type="ECO:0000259" key="1">
    <source>
        <dbReference type="Pfam" id="PF09836"/>
    </source>
</evidence>
<accession>A0A7K1KT48</accession>
<dbReference type="EMBL" id="WOFH01000001">
    <property type="protein sequence ID" value="MUN35205.1"/>
    <property type="molecule type" value="Genomic_DNA"/>
</dbReference>
<protein>
    <recommendedName>
        <fullName evidence="1">Putative DNA-binding domain-containing protein</fullName>
    </recommendedName>
</protein>
<comment type="caution">
    <text evidence="2">The sequence shown here is derived from an EMBL/GenBank/DDBJ whole genome shotgun (WGS) entry which is preliminary data.</text>
</comment>
<dbReference type="InterPro" id="IPR018640">
    <property type="entry name" value="DUF2063"/>
</dbReference>
<evidence type="ECO:0000313" key="2">
    <source>
        <dbReference type="EMBL" id="MUN35205.1"/>
    </source>
</evidence>
<dbReference type="AlphaFoldDB" id="A0A7K1KT48"/>
<keyword evidence="3" id="KW-1185">Reference proteome</keyword>
<organism evidence="2 3">
    <name type="scientific">Actinomadura litoris</name>
    <dbReference type="NCBI Taxonomy" id="2678616"/>
    <lineage>
        <taxon>Bacteria</taxon>
        <taxon>Bacillati</taxon>
        <taxon>Actinomycetota</taxon>
        <taxon>Actinomycetes</taxon>
        <taxon>Streptosporangiales</taxon>
        <taxon>Thermomonosporaceae</taxon>
        <taxon>Actinomadura</taxon>
    </lineage>
</organism>
<gene>
    <name evidence="2" type="ORF">GNZ18_01090</name>
</gene>
<feature type="domain" description="Putative DNA-binding" evidence="1">
    <location>
        <begin position="11"/>
        <end position="104"/>
    </location>
</feature>